<name>A0A6J7PWH5_9ZZZZ</name>
<dbReference type="AlphaFoldDB" id="A0A6J7PWH5"/>
<dbReference type="PROSITE" id="PS51257">
    <property type="entry name" value="PROKAR_LIPOPROTEIN"/>
    <property type="match status" value="1"/>
</dbReference>
<proteinExistence type="predicted"/>
<evidence type="ECO:0000313" key="1">
    <source>
        <dbReference type="EMBL" id="CAB5009271.1"/>
    </source>
</evidence>
<dbReference type="Pfam" id="PF11303">
    <property type="entry name" value="DUF3105"/>
    <property type="match status" value="1"/>
</dbReference>
<gene>
    <name evidence="1" type="ORF">UFOPK3967_02142</name>
</gene>
<dbReference type="EMBL" id="CAFBOS010000151">
    <property type="protein sequence ID" value="CAB5009271.1"/>
    <property type="molecule type" value="Genomic_DNA"/>
</dbReference>
<accession>A0A6J7PWH5</accession>
<organism evidence="1">
    <name type="scientific">freshwater metagenome</name>
    <dbReference type="NCBI Taxonomy" id="449393"/>
    <lineage>
        <taxon>unclassified sequences</taxon>
        <taxon>metagenomes</taxon>
        <taxon>ecological metagenomes</taxon>
    </lineage>
</organism>
<reference evidence="1" key="1">
    <citation type="submission" date="2020-05" db="EMBL/GenBank/DDBJ databases">
        <authorList>
            <person name="Chiriac C."/>
            <person name="Salcher M."/>
            <person name="Ghai R."/>
            <person name="Kavagutti S V."/>
        </authorList>
    </citation>
    <scope>NUCLEOTIDE SEQUENCE</scope>
</reference>
<sequence length="160" mass="16831">MRVPIVIRSGLLLGGFSLITLTGCSSSSSEDCSVPVREELDPSHLLHITDPSIAVYKSDPPTSGAHLATSAPAGLVRAALLPAIQVTILERGDVLVQYRDPADLPALEGVVSNRVVVAPQPSLTARAVVTAWTYKLTCKAIDIEAITSFADAHAGKVQEH</sequence>
<dbReference type="InterPro" id="IPR021454">
    <property type="entry name" value="DUF3105"/>
</dbReference>
<protein>
    <submittedName>
        <fullName evidence="1">Unannotated protein</fullName>
    </submittedName>
</protein>